<dbReference type="InterPro" id="IPR013087">
    <property type="entry name" value="Znf_C2H2_type"/>
</dbReference>
<name>A0ABN9MN76_9NEOB</name>
<feature type="compositionally biased region" description="Basic and acidic residues" evidence="2">
    <location>
        <begin position="600"/>
        <end position="617"/>
    </location>
</feature>
<feature type="region of interest" description="Disordered" evidence="2">
    <location>
        <begin position="1"/>
        <end position="56"/>
    </location>
</feature>
<feature type="region of interest" description="Disordered" evidence="2">
    <location>
        <begin position="178"/>
        <end position="205"/>
    </location>
</feature>
<feature type="compositionally biased region" description="Pro residues" evidence="2">
    <location>
        <begin position="299"/>
        <end position="313"/>
    </location>
</feature>
<feature type="compositionally biased region" description="Basic and acidic residues" evidence="2">
    <location>
        <begin position="872"/>
        <end position="886"/>
    </location>
</feature>
<feature type="coiled-coil region" evidence="1">
    <location>
        <begin position="535"/>
        <end position="562"/>
    </location>
</feature>
<feature type="region of interest" description="Disordered" evidence="2">
    <location>
        <begin position="94"/>
        <end position="125"/>
    </location>
</feature>
<feature type="region of interest" description="Disordered" evidence="2">
    <location>
        <begin position="1147"/>
        <end position="1185"/>
    </location>
</feature>
<sequence>ADMLLSSKDGRSVSSVGAGKSTEKSNLTTESPLSMVVKMDPLTPSTSNSSALSAAAQRLEAPLPQGSNLLFSVAPANWTLSSSADFVVQRNVTSKAPPHSSTTGNLSTKSSSKSQTAPFSGGNNFPKKKAADVAGSFLLPHDQDYKSSSLLSKASDIRKCRSTEIDDEERFLYGDEEEKMAEQTKAQSDQTVSTSPVKSSESKQEFEKIQDLLKTIGLDIGVTEIGKLSVRTQERLHGKKVAPKITQPTAEQPQSGPMVNSAELKAKMSEPKEPEPQVKAERKEEPAMKTEPVVKPVPKEPPPPVTLPSPAPIPKEKPQLILKNPLPKETIAAPKVEVPVQLPIPCSVSEPMLSPISPSQIPVYPPYPHSPMVPGYSMPPSYNPYTPYMSYPSSSWTMYSPVPPQPPPAHIPPPLLPPISVPVSAPAPVYNPRSNLRVIETTEDLTDAKAAVKTDAKPTTSLATLLAERQADRKNKEAEKIKKVLEELGSVRKEHKAKSESLKTISTKVEQLRIQQGILLRKKQREKDGHKDPLLEELNNVLETAQKQINSLSEEINTIKQKHLQLTKVAEILAISPTDLADKSDLKKENGSSGCPALTKDSDNESRTSKSANDLKSRSNPVSDANAKSSSACGADTKILGATQLSNVTEKSEVQCKGRPPKPSPEQSPEPHSPRISKSRDKSQSKSPRPTTPSSNTPANAENPLPFEISKLFKYYDPGSHWCEDCNEICLTLLEFLLHFHDEKHKQSLKEVRRPWVKKKPQELSFTKKRRLIVPLKGAEFLLPVNGHYCELCEETFPDHIAAQDHLRTYAHNHKYKKYIEVHINYEVVRQKKKASLTAAQEMDQRMAEHKRKIAEQKFEVQACSKSKKPKKEAAPIKPKEEEPKTHGLKQNALGKPNTLPGNASTPSHSTASTTITSTTSMTSTSASPPSTSTTQPKVRPNLPSLLSIRLPTPHVTMSKPAPLFTFLSLKSSNATSKSIPIVANKPTGVFPENLVSKAFRGEMVICKESAQPESKDKTPNMEPKKTDGQSMKPVKVTKGQGMFNVLVNKNETVERQEVKHEKESSVPKLPSSWISQKSDSVPATTSHANIFGPIKPAASTGPAKVQHTSNTKSPVTNLAPSPISSTFANSSLNNSTSGLSNNAKIGNNIINPTNPQTEKAGPTLLIPPSGNVTSSLGTKHNPANPSALQQELDSYYKMIASEDDPEDLTTSEDQDLEVAPQPTNVIRTFLQTKLESPPENKVKLERVHDLVKPPIRPVLSVVSDEEVVESDMACEVPDAVLSSVSQTSGWNLMHSNYASSNSNQPFSLASGKVSMNKDPHVNTVAASENSMEDMSVYVTCDSD</sequence>
<proteinExistence type="predicted"/>
<gene>
    <name evidence="4" type="ORF">RIMI_LOCUS22938566</name>
</gene>
<dbReference type="SMART" id="SM00451">
    <property type="entry name" value="ZnF_U1"/>
    <property type="match status" value="2"/>
</dbReference>
<feature type="compositionally biased region" description="Basic and acidic residues" evidence="2">
    <location>
        <begin position="264"/>
        <end position="288"/>
    </location>
</feature>
<evidence type="ECO:0000256" key="1">
    <source>
        <dbReference type="SAM" id="Coils"/>
    </source>
</evidence>
<feature type="compositionally biased region" description="Low complexity" evidence="2">
    <location>
        <begin position="904"/>
        <end position="935"/>
    </location>
</feature>
<feature type="compositionally biased region" description="Polar residues" evidence="2">
    <location>
        <begin position="94"/>
        <end position="123"/>
    </location>
</feature>
<reference evidence="4" key="1">
    <citation type="submission" date="2023-07" db="EMBL/GenBank/DDBJ databases">
        <authorList>
            <person name="Stuckert A."/>
        </authorList>
    </citation>
    <scope>NUCLEOTIDE SEQUENCE</scope>
</reference>
<feature type="compositionally biased region" description="Basic and acidic residues" evidence="2">
    <location>
        <begin position="1055"/>
        <end position="1066"/>
    </location>
</feature>
<feature type="region of interest" description="Disordered" evidence="2">
    <location>
        <begin position="583"/>
        <end position="632"/>
    </location>
</feature>
<feature type="compositionally biased region" description="Basic and acidic residues" evidence="2">
    <location>
        <begin position="1014"/>
        <end position="1028"/>
    </location>
</feature>
<feature type="region of interest" description="Disordered" evidence="2">
    <location>
        <begin position="859"/>
        <end position="942"/>
    </location>
</feature>
<feature type="compositionally biased region" description="Polar residues" evidence="2">
    <location>
        <begin position="1073"/>
        <end position="1089"/>
    </location>
</feature>
<dbReference type="InterPro" id="IPR003604">
    <property type="entry name" value="Matrin/U1-like-C_Znf_C2H2"/>
</dbReference>
<feature type="domain" description="C2H2-type" evidence="3">
    <location>
        <begin position="790"/>
        <end position="812"/>
    </location>
</feature>
<comment type="caution">
    <text evidence="4">The sequence shown here is derived from an EMBL/GenBank/DDBJ whole genome shotgun (WGS) entry which is preliminary data.</text>
</comment>
<feature type="compositionally biased region" description="Low complexity" evidence="2">
    <location>
        <begin position="41"/>
        <end position="56"/>
    </location>
</feature>
<feature type="region of interest" description="Disordered" evidence="2">
    <location>
        <begin position="1010"/>
        <end position="1033"/>
    </location>
</feature>
<organism evidence="4 5">
    <name type="scientific">Ranitomeya imitator</name>
    <name type="common">mimic poison frog</name>
    <dbReference type="NCBI Taxonomy" id="111125"/>
    <lineage>
        <taxon>Eukaryota</taxon>
        <taxon>Metazoa</taxon>
        <taxon>Chordata</taxon>
        <taxon>Craniata</taxon>
        <taxon>Vertebrata</taxon>
        <taxon>Euteleostomi</taxon>
        <taxon>Amphibia</taxon>
        <taxon>Batrachia</taxon>
        <taxon>Anura</taxon>
        <taxon>Neobatrachia</taxon>
        <taxon>Hyloidea</taxon>
        <taxon>Dendrobatidae</taxon>
        <taxon>Dendrobatinae</taxon>
        <taxon>Ranitomeya</taxon>
    </lineage>
</organism>
<protein>
    <recommendedName>
        <fullName evidence="3">C2H2-type domain-containing protein</fullName>
    </recommendedName>
</protein>
<dbReference type="Proteomes" id="UP001176940">
    <property type="component" value="Unassembled WGS sequence"/>
</dbReference>
<feature type="region of interest" description="Disordered" evidence="2">
    <location>
        <begin position="644"/>
        <end position="703"/>
    </location>
</feature>
<feature type="compositionally biased region" description="Polar residues" evidence="2">
    <location>
        <begin position="246"/>
        <end position="258"/>
    </location>
</feature>
<feature type="compositionally biased region" description="Polar residues" evidence="2">
    <location>
        <begin position="618"/>
        <end position="632"/>
    </location>
</feature>
<keyword evidence="1" id="KW-0175">Coiled coil</keyword>
<feature type="region of interest" description="Disordered" evidence="2">
    <location>
        <begin position="1055"/>
        <end position="1121"/>
    </location>
</feature>
<feature type="non-terminal residue" evidence="4">
    <location>
        <position position="1"/>
    </location>
</feature>
<feature type="compositionally biased region" description="Polar residues" evidence="2">
    <location>
        <begin position="184"/>
        <end position="199"/>
    </location>
</feature>
<feature type="region of interest" description="Disordered" evidence="2">
    <location>
        <begin position="239"/>
        <end position="317"/>
    </location>
</feature>
<feature type="compositionally biased region" description="Low complexity" evidence="2">
    <location>
        <begin position="685"/>
        <end position="698"/>
    </location>
</feature>
<evidence type="ECO:0000313" key="5">
    <source>
        <dbReference type="Proteomes" id="UP001176940"/>
    </source>
</evidence>
<dbReference type="PANTHER" id="PTHR15577">
    <property type="entry name" value="ZINC FINGER CONTAINING PROTEIN"/>
    <property type="match status" value="1"/>
</dbReference>
<accession>A0ABN9MN76</accession>
<dbReference type="EMBL" id="CAUEEQ010079088">
    <property type="protein sequence ID" value="CAJ0968244.1"/>
    <property type="molecule type" value="Genomic_DNA"/>
</dbReference>
<evidence type="ECO:0000256" key="2">
    <source>
        <dbReference type="SAM" id="MobiDB-lite"/>
    </source>
</evidence>
<dbReference type="PANTHER" id="PTHR15577:SF2">
    <property type="entry name" value="ZINC FINGER PROTEIN 318"/>
    <property type="match status" value="1"/>
</dbReference>
<dbReference type="InterPro" id="IPR055309">
    <property type="entry name" value="Znf318-like"/>
</dbReference>
<feature type="compositionally biased region" description="Polar residues" evidence="2">
    <location>
        <begin position="1107"/>
        <end position="1121"/>
    </location>
</feature>
<evidence type="ECO:0000313" key="4">
    <source>
        <dbReference type="EMBL" id="CAJ0968244.1"/>
    </source>
</evidence>
<feature type="compositionally biased region" description="Polar residues" evidence="2">
    <location>
        <begin position="1171"/>
        <end position="1185"/>
    </location>
</feature>
<keyword evidence="5" id="KW-1185">Reference proteome</keyword>
<feature type="compositionally biased region" description="Polar residues" evidence="2">
    <location>
        <begin position="1147"/>
        <end position="1158"/>
    </location>
</feature>
<evidence type="ECO:0000259" key="3">
    <source>
        <dbReference type="PROSITE" id="PS00028"/>
    </source>
</evidence>
<dbReference type="PROSITE" id="PS00028">
    <property type="entry name" value="ZINC_FINGER_C2H2_1"/>
    <property type="match status" value="1"/>
</dbReference>